<accession>A0A9P8XQ00</accession>
<keyword evidence="3" id="KW-1185">Reference proteome</keyword>
<dbReference type="EMBL" id="JAGTJQ010000018">
    <property type="protein sequence ID" value="KAH7009460.1"/>
    <property type="molecule type" value="Genomic_DNA"/>
</dbReference>
<comment type="caution">
    <text evidence="2">The sequence shown here is derived from an EMBL/GenBank/DDBJ whole genome shotgun (WGS) entry which is preliminary data.</text>
</comment>
<protein>
    <recommendedName>
        <fullName evidence="1">Heterokaryon incompatibility domain-containing protein</fullName>
    </recommendedName>
</protein>
<evidence type="ECO:0000313" key="3">
    <source>
        <dbReference type="Proteomes" id="UP000756346"/>
    </source>
</evidence>
<proteinExistence type="predicted"/>
<evidence type="ECO:0000313" key="2">
    <source>
        <dbReference type="EMBL" id="KAH7009460.1"/>
    </source>
</evidence>
<dbReference type="InterPro" id="IPR010730">
    <property type="entry name" value="HET"/>
</dbReference>
<evidence type="ECO:0000259" key="1">
    <source>
        <dbReference type="Pfam" id="PF06985"/>
    </source>
</evidence>
<dbReference type="AlphaFoldDB" id="A0A9P8XQ00"/>
<reference evidence="2" key="1">
    <citation type="journal article" date="2021" name="Nat. Commun.">
        <title>Genetic determinants of endophytism in the Arabidopsis root mycobiome.</title>
        <authorList>
            <person name="Mesny F."/>
            <person name="Miyauchi S."/>
            <person name="Thiergart T."/>
            <person name="Pickel B."/>
            <person name="Atanasova L."/>
            <person name="Karlsson M."/>
            <person name="Huettel B."/>
            <person name="Barry K.W."/>
            <person name="Haridas S."/>
            <person name="Chen C."/>
            <person name="Bauer D."/>
            <person name="Andreopoulos W."/>
            <person name="Pangilinan J."/>
            <person name="LaButti K."/>
            <person name="Riley R."/>
            <person name="Lipzen A."/>
            <person name="Clum A."/>
            <person name="Drula E."/>
            <person name="Henrissat B."/>
            <person name="Kohler A."/>
            <person name="Grigoriev I.V."/>
            <person name="Martin F.M."/>
            <person name="Hacquard S."/>
        </authorList>
    </citation>
    <scope>NUCLEOTIDE SEQUENCE</scope>
    <source>
        <strain evidence="2">MPI-CAGE-CH-0230</strain>
    </source>
</reference>
<organism evidence="2 3">
    <name type="scientific">Microdochium trichocladiopsis</name>
    <dbReference type="NCBI Taxonomy" id="1682393"/>
    <lineage>
        <taxon>Eukaryota</taxon>
        <taxon>Fungi</taxon>
        <taxon>Dikarya</taxon>
        <taxon>Ascomycota</taxon>
        <taxon>Pezizomycotina</taxon>
        <taxon>Sordariomycetes</taxon>
        <taxon>Xylariomycetidae</taxon>
        <taxon>Xylariales</taxon>
        <taxon>Microdochiaceae</taxon>
        <taxon>Microdochium</taxon>
    </lineage>
</organism>
<name>A0A9P8XQ00_9PEZI</name>
<dbReference type="RefSeq" id="XP_046004088.1">
    <property type="nucleotide sequence ID" value="XM_046163079.1"/>
</dbReference>
<gene>
    <name evidence="2" type="ORF">B0I36DRAFT_60153</name>
</gene>
<dbReference type="Proteomes" id="UP000756346">
    <property type="component" value="Unassembled WGS sequence"/>
</dbReference>
<dbReference type="PANTHER" id="PTHR24148:SF73">
    <property type="entry name" value="HET DOMAIN PROTEIN (AFU_ORTHOLOGUE AFUA_8G01020)"/>
    <property type="match status" value="1"/>
</dbReference>
<dbReference type="InterPro" id="IPR052895">
    <property type="entry name" value="HetReg/Transcr_Mod"/>
</dbReference>
<dbReference type="GeneID" id="70192625"/>
<dbReference type="Pfam" id="PF06985">
    <property type="entry name" value="HET"/>
    <property type="match status" value="1"/>
</dbReference>
<feature type="domain" description="Heterokaryon incompatibility" evidence="1">
    <location>
        <begin position="54"/>
        <end position="111"/>
    </location>
</feature>
<sequence>MPLTYTSLNSAKVQVRVLRILDTNGGKSTSQGSVASSGLNCALDVISLDHATKYTALSYVWGDSSTSTTSITIDGITVPTTENLHEALLWYAKRQSRGVRLPIWADAICIN</sequence>
<dbReference type="PANTHER" id="PTHR24148">
    <property type="entry name" value="ANKYRIN REPEAT DOMAIN-CONTAINING PROTEIN 39 HOMOLOG-RELATED"/>
    <property type="match status" value="1"/>
</dbReference>